<organism evidence="5 6">
    <name type="scientific">Parasphingorhabdus cellanae</name>
    <dbReference type="NCBI Taxonomy" id="2806553"/>
    <lineage>
        <taxon>Bacteria</taxon>
        <taxon>Pseudomonadati</taxon>
        <taxon>Pseudomonadota</taxon>
        <taxon>Alphaproteobacteria</taxon>
        <taxon>Sphingomonadales</taxon>
        <taxon>Sphingomonadaceae</taxon>
        <taxon>Parasphingorhabdus</taxon>
    </lineage>
</organism>
<dbReference type="RefSeq" id="WP_207986765.1">
    <property type="nucleotide sequence ID" value="NZ_CP071794.1"/>
</dbReference>
<dbReference type="EMBL" id="CP071794">
    <property type="protein sequence ID" value="QTD54935.1"/>
    <property type="molecule type" value="Genomic_DNA"/>
</dbReference>
<dbReference type="InterPro" id="IPR018060">
    <property type="entry name" value="HTH_AraC"/>
</dbReference>
<dbReference type="InterPro" id="IPR014710">
    <property type="entry name" value="RmlC-like_jellyroll"/>
</dbReference>
<protein>
    <submittedName>
        <fullName evidence="5">Helix-turn-helix transcriptional regulator</fullName>
    </submittedName>
</protein>
<keyword evidence="1" id="KW-0805">Transcription regulation</keyword>
<evidence type="ECO:0000313" key="6">
    <source>
        <dbReference type="Proteomes" id="UP000663923"/>
    </source>
</evidence>
<evidence type="ECO:0000259" key="4">
    <source>
        <dbReference type="PROSITE" id="PS01124"/>
    </source>
</evidence>
<dbReference type="PROSITE" id="PS01124">
    <property type="entry name" value="HTH_ARAC_FAMILY_2"/>
    <property type="match status" value="1"/>
</dbReference>
<name>A0ABX7T2A6_9SPHN</name>
<dbReference type="InterPro" id="IPR050204">
    <property type="entry name" value="AraC_XylS_family_regulators"/>
</dbReference>
<dbReference type="PANTHER" id="PTHR46796">
    <property type="entry name" value="HTH-TYPE TRANSCRIPTIONAL ACTIVATOR RHAS-RELATED"/>
    <property type="match status" value="1"/>
</dbReference>
<keyword evidence="2" id="KW-0238">DNA-binding</keyword>
<dbReference type="InterPro" id="IPR011051">
    <property type="entry name" value="RmlC_Cupin_sf"/>
</dbReference>
<evidence type="ECO:0000256" key="3">
    <source>
        <dbReference type="ARBA" id="ARBA00023163"/>
    </source>
</evidence>
<dbReference type="SUPFAM" id="SSF46689">
    <property type="entry name" value="Homeodomain-like"/>
    <property type="match status" value="1"/>
</dbReference>
<sequence length="235" mass="26337">MASRYAPWMHYQLLEKGPQPRHRHSTGYAAFILSGTYEELGDTGRWQAEAGDIVYHHQLEAHANRVSSSCSIINIPVPGYLALPPMFQVEHPDDLLKALLLKSLVNCDEDIMAILAPHQVKQPVIGDWPDMLARDLLEAPTHLTRWANQAGIRPETVTRGFFKAYGTTPARYRREAQTRRALREIICSDCALADIAYRTGFADQAHLTRSVVGLTGTTPRAWRKVKTVQYGYAAG</sequence>
<dbReference type="Pfam" id="PF12833">
    <property type="entry name" value="HTH_18"/>
    <property type="match status" value="1"/>
</dbReference>
<reference evidence="5 6" key="1">
    <citation type="submission" date="2021-03" db="EMBL/GenBank/DDBJ databases">
        <title>Complete genome of Parasphingorhabdus_sp.JHSY0214.</title>
        <authorList>
            <person name="Yoo J.H."/>
            <person name="Bae J.W."/>
        </authorList>
    </citation>
    <scope>NUCLEOTIDE SEQUENCE [LARGE SCALE GENOMIC DNA]</scope>
    <source>
        <strain evidence="5 6">JHSY0214</strain>
    </source>
</reference>
<feature type="domain" description="HTH araC/xylS-type" evidence="4">
    <location>
        <begin position="126"/>
        <end position="225"/>
    </location>
</feature>
<evidence type="ECO:0000256" key="2">
    <source>
        <dbReference type="ARBA" id="ARBA00023125"/>
    </source>
</evidence>
<evidence type="ECO:0000256" key="1">
    <source>
        <dbReference type="ARBA" id="ARBA00023015"/>
    </source>
</evidence>
<dbReference type="SMART" id="SM00342">
    <property type="entry name" value="HTH_ARAC"/>
    <property type="match status" value="1"/>
</dbReference>
<keyword evidence="3" id="KW-0804">Transcription</keyword>
<dbReference type="InterPro" id="IPR009057">
    <property type="entry name" value="Homeodomain-like_sf"/>
</dbReference>
<dbReference type="Gene3D" id="2.60.120.10">
    <property type="entry name" value="Jelly Rolls"/>
    <property type="match status" value="1"/>
</dbReference>
<gene>
    <name evidence="5" type="ORF">J4G78_11865</name>
</gene>
<dbReference type="Gene3D" id="1.10.10.60">
    <property type="entry name" value="Homeodomain-like"/>
    <property type="match status" value="1"/>
</dbReference>
<evidence type="ECO:0000313" key="5">
    <source>
        <dbReference type="EMBL" id="QTD54935.1"/>
    </source>
</evidence>
<keyword evidence="6" id="KW-1185">Reference proteome</keyword>
<proteinExistence type="predicted"/>
<dbReference type="Proteomes" id="UP000663923">
    <property type="component" value="Chromosome"/>
</dbReference>
<accession>A0ABX7T2A6</accession>
<dbReference type="SUPFAM" id="SSF51182">
    <property type="entry name" value="RmlC-like cupins"/>
    <property type="match status" value="1"/>
</dbReference>